<reference evidence="3" key="1">
    <citation type="journal article" date="2019" name="Int. J. Syst. Evol. Microbiol.">
        <title>The Global Catalogue of Microorganisms (GCM) 10K type strain sequencing project: providing services to taxonomists for standard genome sequencing and annotation.</title>
        <authorList>
            <consortium name="The Broad Institute Genomics Platform"/>
            <consortium name="The Broad Institute Genome Sequencing Center for Infectious Disease"/>
            <person name="Wu L."/>
            <person name="Ma J."/>
        </authorList>
    </citation>
    <scope>NUCLEOTIDE SEQUENCE [LARGE SCALE GENOMIC DNA]</scope>
    <source>
        <strain evidence="3">CGMCC 4.7330</strain>
    </source>
</reference>
<dbReference type="InterPro" id="IPR049244">
    <property type="entry name" value="DUF6879"/>
</dbReference>
<dbReference type="Proteomes" id="UP001595696">
    <property type="component" value="Unassembled WGS sequence"/>
</dbReference>
<dbReference type="RefSeq" id="WP_378613767.1">
    <property type="nucleotide sequence ID" value="NZ_JBHSAX010000014.1"/>
</dbReference>
<gene>
    <name evidence="2" type="ORF">ACFO0B_18885</name>
</gene>
<dbReference type="Pfam" id="PF21806">
    <property type="entry name" value="DUF6879"/>
    <property type="match status" value="1"/>
</dbReference>
<evidence type="ECO:0000259" key="1">
    <source>
        <dbReference type="Pfam" id="PF21806"/>
    </source>
</evidence>
<organism evidence="2 3">
    <name type="scientific">Nocardia jiangsuensis</name>
    <dbReference type="NCBI Taxonomy" id="1691563"/>
    <lineage>
        <taxon>Bacteria</taxon>
        <taxon>Bacillati</taxon>
        <taxon>Actinomycetota</taxon>
        <taxon>Actinomycetes</taxon>
        <taxon>Mycobacteriales</taxon>
        <taxon>Nocardiaceae</taxon>
        <taxon>Nocardia</taxon>
    </lineage>
</organism>
<sequence>MQLLRHEAFYDLFRSCKHTAFHLEVVDTYSTPEESEPFRKFLAGEPDDFEWFNDWTDLVREVTSAGTVMRRARVVTEPNVDYTRWGLVVAHRNIAAGEDIRYLPRHQIDPAELSADDFWLFDDTLVSFTTFTPDGAAGGGAVTTDSVIVDYARSVWNRVWDRAVPHAEYIRA</sequence>
<accession>A0ABV8DWY7</accession>
<name>A0ABV8DWY7_9NOCA</name>
<dbReference type="EMBL" id="JBHSAX010000014">
    <property type="protein sequence ID" value="MFC3964056.1"/>
    <property type="molecule type" value="Genomic_DNA"/>
</dbReference>
<comment type="caution">
    <text evidence="2">The sequence shown here is derived from an EMBL/GenBank/DDBJ whole genome shotgun (WGS) entry which is preliminary data.</text>
</comment>
<evidence type="ECO:0000313" key="2">
    <source>
        <dbReference type="EMBL" id="MFC3964056.1"/>
    </source>
</evidence>
<protein>
    <submittedName>
        <fullName evidence="2">DUF6879 family protein</fullName>
    </submittedName>
</protein>
<feature type="domain" description="DUF6879" evidence="1">
    <location>
        <begin position="8"/>
        <end position="170"/>
    </location>
</feature>
<keyword evidence="3" id="KW-1185">Reference proteome</keyword>
<proteinExistence type="predicted"/>
<evidence type="ECO:0000313" key="3">
    <source>
        <dbReference type="Proteomes" id="UP001595696"/>
    </source>
</evidence>